<organism evidence="2 3">
    <name type="scientific">Dreissena polymorpha</name>
    <name type="common">Zebra mussel</name>
    <name type="synonym">Mytilus polymorpha</name>
    <dbReference type="NCBI Taxonomy" id="45954"/>
    <lineage>
        <taxon>Eukaryota</taxon>
        <taxon>Metazoa</taxon>
        <taxon>Spiralia</taxon>
        <taxon>Lophotrochozoa</taxon>
        <taxon>Mollusca</taxon>
        <taxon>Bivalvia</taxon>
        <taxon>Autobranchia</taxon>
        <taxon>Heteroconchia</taxon>
        <taxon>Euheterodonta</taxon>
        <taxon>Imparidentia</taxon>
        <taxon>Neoheterodontei</taxon>
        <taxon>Myida</taxon>
        <taxon>Dreissenoidea</taxon>
        <taxon>Dreissenidae</taxon>
        <taxon>Dreissena</taxon>
    </lineage>
</organism>
<feature type="region of interest" description="Disordered" evidence="1">
    <location>
        <begin position="36"/>
        <end position="65"/>
    </location>
</feature>
<keyword evidence="3" id="KW-1185">Reference proteome</keyword>
<comment type="caution">
    <text evidence="2">The sequence shown here is derived from an EMBL/GenBank/DDBJ whole genome shotgun (WGS) entry which is preliminary data.</text>
</comment>
<reference evidence="2" key="2">
    <citation type="submission" date="2020-11" db="EMBL/GenBank/DDBJ databases">
        <authorList>
            <person name="McCartney M.A."/>
            <person name="Auch B."/>
            <person name="Kono T."/>
            <person name="Mallez S."/>
            <person name="Becker A."/>
            <person name="Gohl D.M."/>
            <person name="Silverstein K.A.T."/>
            <person name="Koren S."/>
            <person name="Bechman K.B."/>
            <person name="Herman A."/>
            <person name="Abrahante J.E."/>
            <person name="Garbe J."/>
        </authorList>
    </citation>
    <scope>NUCLEOTIDE SEQUENCE</scope>
    <source>
        <strain evidence="2">Duluth1</strain>
        <tissue evidence="2">Whole animal</tissue>
    </source>
</reference>
<evidence type="ECO:0000256" key="1">
    <source>
        <dbReference type="SAM" id="MobiDB-lite"/>
    </source>
</evidence>
<protein>
    <submittedName>
        <fullName evidence="2">Uncharacterized protein</fullName>
    </submittedName>
</protein>
<name>A0A9D4QPY5_DREPO</name>
<evidence type="ECO:0000313" key="3">
    <source>
        <dbReference type="Proteomes" id="UP000828390"/>
    </source>
</evidence>
<dbReference type="EMBL" id="JAIWYP010000004">
    <property type="protein sequence ID" value="KAH3838963.1"/>
    <property type="molecule type" value="Genomic_DNA"/>
</dbReference>
<gene>
    <name evidence="2" type="ORF">DPMN_112381</name>
</gene>
<reference evidence="2" key="1">
    <citation type="journal article" date="2019" name="bioRxiv">
        <title>The Genome of the Zebra Mussel, Dreissena polymorpha: A Resource for Invasive Species Research.</title>
        <authorList>
            <person name="McCartney M.A."/>
            <person name="Auch B."/>
            <person name="Kono T."/>
            <person name="Mallez S."/>
            <person name="Zhang Y."/>
            <person name="Obille A."/>
            <person name="Becker A."/>
            <person name="Abrahante J.E."/>
            <person name="Garbe J."/>
            <person name="Badalamenti J.P."/>
            <person name="Herman A."/>
            <person name="Mangelson H."/>
            <person name="Liachko I."/>
            <person name="Sullivan S."/>
            <person name="Sone E.D."/>
            <person name="Koren S."/>
            <person name="Silverstein K.A.T."/>
            <person name="Beckman K.B."/>
            <person name="Gohl D.M."/>
        </authorList>
    </citation>
    <scope>NUCLEOTIDE SEQUENCE</scope>
    <source>
        <strain evidence="2">Duluth1</strain>
        <tissue evidence="2">Whole animal</tissue>
    </source>
</reference>
<evidence type="ECO:0000313" key="2">
    <source>
        <dbReference type="EMBL" id="KAH3838963.1"/>
    </source>
</evidence>
<proteinExistence type="predicted"/>
<accession>A0A9D4QPY5</accession>
<dbReference type="AlphaFoldDB" id="A0A9D4QPY5"/>
<sequence length="142" mass="16241">MKSQETSVMAIAGFGMRLSLHSDAVPTLFPDTDNFKALQPKALRPDELGAPKRKRSEPRNSRSLDGHRIHYTTLDYYLSLGSKARKELLLVIRSKRLLSDIRMLSPAEQTSMLEAQHKTVQTRRENMICPKFYMTMSTNVPF</sequence>
<dbReference type="Proteomes" id="UP000828390">
    <property type="component" value="Unassembled WGS sequence"/>
</dbReference>